<protein>
    <submittedName>
        <fullName evidence="1">Uncharacterized protein</fullName>
    </submittedName>
</protein>
<comment type="caution">
    <text evidence="1">The sequence shown here is derived from an EMBL/GenBank/DDBJ whole genome shotgun (WGS) entry which is preliminary data.</text>
</comment>
<dbReference type="Proteomes" id="UP001141253">
    <property type="component" value="Chromosome 18"/>
</dbReference>
<reference evidence="1" key="2">
    <citation type="journal article" date="2023" name="Int. J. Mol. Sci.">
        <title>De Novo Assembly and Annotation of 11 Diverse Shrub Willow (Salix) Genomes Reveals Novel Gene Organization in Sex-Linked Regions.</title>
        <authorList>
            <person name="Hyden B."/>
            <person name="Feng K."/>
            <person name="Yates T.B."/>
            <person name="Jawdy S."/>
            <person name="Cereghino C."/>
            <person name="Smart L.B."/>
            <person name="Muchero W."/>
        </authorList>
    </citation>
    <scope>NUCLEOTIDE SEQUENCE</scope>
    <source>
        <tissue evidence="1">Shoot tip</tissue>
    </source>
</reference>
<name>A0ABQ9ARN5_9ROSI</name>
<feature type="non-terminal residue" evidence="1">
    <location>
        <position position="122"/>
    </location>
</feature>
<accession>A0ABQ9ARN5</accession>
<proteinExistence type="predicted"/>
<gene>
    <name evidence="1" type="ORF">OIU77_006071</name>
</gene>
<evidence type="ECO:0000313" key="2">
    <source>
        <dbReference type="Proteomes" id="UP001141253"/>
    </source>
</evidence>
<reference evidence="1" key="1">
    <citation type="submission" date="2022-10" db="EMBL/GenBank/DDBJ databases">
        <authorList>
            <person name="Hyden B.L."/>
            <person name="Feng K."/>
            <person name="Yates T."/>
            <person name="Jawdy S."/>
            <person name="Smart L.B."/>
            <person name="Muchero W."/>
        </authorList>
    </citation>
    <scope>NUCLEOTIDE SEQUENCE</scope>
    <source>
        <tissue evidence="1">Shoot tip</tissue>
    </source>
</reference>
<organism evidence="1 2">
    <name type="scientific">Salix suchowensis</name>
    <dbReference type="NCBI Taxonomy" id="1278906"/>
    <lineage>
        <taxon>Eukaryota</taxon>
        <taxon>Viridiplantae</taxon>
        <taxon>Streptophyta</taxon>
        <taxon>Embryophyta</taxon>
        <taxon>Tracheophyta</taxon>
        <taxon>Spermatophyta</taxon>
        <taxon>Magnoliopsida</taxon>
        <taxon>eudicotyledons</taxon>
        <taxon>Gunneridae</taxon>
        <taxon>Pentapetalae</taxon>
        <taxon>rosids</taxon>
        <taxon>fabids</taxon>
        <taxon>Malpighiales</taxon>
        <taxon>Salicaceae</taxon>
        <taxon>Saliceae</taxon>
        <taxon>Salix</taxon>
    </lineage>
</organism>
<dbReference type="EMBL" id="JAPFFI010000017">
    <property type="protein sequence ID" value="KAJ6355612.1"/>
    <property type="molecule type" value="Genomic_DNA"/>
</dbReference>
<keyword evidence="2" id="KW-1185">Reference proteome</keyword>
<evidence type="ECO:0000313" key="1">
    <source>
        <dbReference type="EMBL" id="KAJ6355612.1"/>
    </source>
</evidence>
<sequence>MQRGIGKEVVIGTMTMIETNTNNGTVIGPESVIALGAMMKTVKGDMSIHVFMIGQGMVSMAEIEAEKENWRIMSKKKKGRVIRIRKRVMLLMRDRDWEMCGTISNPTIVDKASYQNSRKLNG</sequence>